<proteinExistence type="predicted"/>
<organism evidence="3 4">
    <name type="scientific">Helianthus annuus</name>
    <name type="common">Common sunflower</name>
    <dbReference type="NCBI Taxonomy" id="4232"/>
    <lineage>
        <taxon>Eukaryota</taxon>
        <taxon>Viridiplantae</taxon>
        <taxon>Streptophyta</taxon>
        <taxon>Embryophyta</taxon>
        <taxon>Tracheophyta</taxon>
        <taxon>Spermatophyta</taxon>
        <taxon>Magnoliopsida</taxon>
        <taxon>eudicotyledons</taxon>
        <taxon>Gunneridae</taxon>
        <taxon>Pentapetalae</taxon>
        <taxon>asterids</taxon>
        <taxon>campanulids</taxon>
        <taxon>Asterales</taxon>
        <taxon>Asteraceae</taxon>
        <taxon>Asteroideae</taxon>
        <taxon>Heliantheae alliance</taxon>
        <taxon>Heliantheae</taxon>
        <taxon>Helianthus</taxon>
    </lineage>
</organism>
<dbReference type="InterPro" id="IPR022742">
    <property type="entry name" value="Hydrolase_4"/>
</dbReference>
<dbReference type="EMBL" id="MNCJ02000327">
    <property type="protein sequence ID" value="KAF5777187.1"/>
    <property type="molecule type" value="Genomic_DNA"/>
</dbReference>
<dbReference type="STRING" id="4232.A0A251T1X8"/>
<dbReference type="InParanoid" id="A0A251T1X8"/>
<dbReference type="PANTHER" id="PTHR43689:SF8">
    <property type="entry name" value="ALPHA_BETA-HYDROLASES SUPERFAMILY PROTEIN"/>
    <property type="match status" value="1"/>
</dbReference>
<dbReference type="GO" id="GO:0004177">
    <property type="term" value="F:aminopeptidase activity"/>
    <property type="evidence" value="ECO:0007669"/>
    <property type="project" value="UniProtKB-KW"/>
</dbReference>
<sequence length="204" mass="23179">MWLTQFSGSCHVQVCAGFNPPTHKHKPFNPPQSYLKDSHNGNFTIFFKHAKIRDKNFYFHFINSLYFGSCLEWRYTLPLLEQAGFEAWAIDILGWGFSDLETLPVCNVESKRDHLYQFWKSYIKRPMLLVGPSLGAAAAVDFAINHPEAASVDKLILINASVYAKGTGNLSKLPRSVALAGVRTMHLITLCSKKKFIRQNMYFG</sequence>
<dbReference type="Gramene" id="mRNA:HanXRQr2_Chr12g0532721">
    <property type="protein sequence ID" value="mRNA:HanXRQr2_Chr12g0532721"/>
    <property type="gene ID" value="HanXRQr2_Chr12g0532721"/>
</dbReference>
<dbReference type="InterPro" id="IPR029058">
    <property type="entry name" value="AB_hydrolase_fold"/>
</dbReference>
<name>A0A251T1X8_HELAN</name>
<evidence type="ECO:0000313" key="3">
    <source>
        <dbReference type="EMBL" id="OTG04506.1"/>
    </source>
</evidence>
<keyword evidence="3" id="KW-0031">Aminopeptidase</keyword>
<gene>
    <name evidence="3" type="ORF">HannXRQ_Chr12g0363061</name>
    <name evidence="2" type="ORF">HanXRQr2_Chr12g0532721</name>
</gene>
<reference evidence="2 4" key="1">
    <citation type="journal article" date="2017" name="Nature">
        <title>The sunflower genome provides insights into oil metabolism, flowering and Asterid evolution.</title>
        <authorList>
            <person name="Badouin H."/>
            <person name="Gouzy J."/>
            <person name="Grassa C.J."/>
            <person name="Murat F."/>
            <person name="Staton S.E."/>
            <person name="Cottret L."/>
            <person name="Lelandais-Briere C."/>
            <person name="Owens G.L."/>
            <person name="Carrere S."/>
            <person name="Mayjonade B."/>
            <person name="Legrand L."/>
            <person name="Gill N."/>
            <person name="Kane N.C."/>
            <person name="Bowers J.E."/>
            <person name="Hubner S."/>
            <person name="Bellec A."/>
            <person name="Berard A."/>
            <person name="Berges H."/>
            <person name="Blanchet N."/>
            <person name="Boniface M.C."/>
            <person name="Brunel D."/>
            <person name="Catrice O."/>
            <person name="Chaidir N."/>
            <person name="Claudel C."/>
            <person name="Donnadieu C."/>
            <person name="Faraut T."/>
            <person name="Fievet G."/>
            <person name="Helmstetter N."/>
            <person name="King M."/>
            <person name="Knapp S.J."/>
            <person name="Lai Z."/>
            <person name="Le Paslier M.C."/>
            <person name="Lippi Y."/>
            <person name="Lorenzon L."/>
            <person name="Mandel J.R."/>
            <person name="Marage G."/>
            <person name="Marchand G."/>
            <person name="Marquand E."/>
            <person name="Bret-Mestries E."/>
            <person name="Morien E."/>
            <person name="Nambeesan S."/>
            <person name="Nguyen T."/>
            <person name="Pegot-Espagnet P."/>
            <person name="Pouilly N."/>
            <person name="Raftis F."/>
            <person name="Sallet E."/>
            <person name="Schiex T."/>
            <person name="Thomas J."/>
            <person name="Vandecasteele C."/>
            <person name="Vares D."/>
            <person name="Vear F."/>
            <person name="Vautrin S."/>
            <person name="Crespi M."/>
            <person name="Mangin B."/>
            <person name="Burke J.M."/>
            <person name="Salse J."/>
            <person name="Munos S."/>
            <person name="Vincourt P."/>
            <person name="Rieseberg L.H."/>
            <person name="Langlade N.B."/>
        </authorList>
    </citation>
    <scope>NUCLEOTIDE SEQUENCE [LARGE SCALE GENOMIC DNA]</scope>
    <source>
        <strain evidence="4">cv. SF193</strain>
        <tissue evidence="2">Leaves</tissue>
    </source>
</reference>
<evidence type="ECO:0000313" key="4">
    <source>
        <dbReference type="Proteomes" id="UP000215914"/>
    </source>
</evidence>
<dbReference type="PRINTS" id="PR00111">
    <property type="entry name" value="ABHYDROLASE"/>
</dbReference>
<dbReference type="PANTHER" id="PTHR43689">
    <property type="entry name" value="HYDROLASE"/>
    <property type="match status" value="1"/>
</dbReference>
<dbReference type="GO" id="GO:0009941">
    <property type="term" value="C:chloroplast envelope"/>
    <property type="evidence" value="ECO:0000318"/>
    <property type="project" value="GO_Central"/>
</dbReference>
<accession>A0A251T1X8</accession>
<dbReference type="Pfam" id="PF12146">
    <property type="entry name" value="Hydrolase_4"/>
    <property type="match status" value="1"/>
</dbReference>
<keyword evidence="3" id="KW-0645">Protease</keyword>
<keyword evidence="3" id="KW-0378">Hydrolase</keyword>
<dbReference type="Gene3D" id="3.40.50.1820">
    <property type="entry name" value="alpha/beta hydrolase"/>
    <property type="match status" value="1"/>
</dbReference>
<keyword evidence="4" id="KW-1185">Reference proteome</keyword>
<evidence type="ECO:0000313" key="2">
    <source>
        <dbReference type="EMBL" id="KAF5777187.1"/>
    </source>
</evidence>
<dbReference type="AlphaFoldDB" id="A0A251T1X8"/>
<dbReference type="InterPro" id="IPR000073">
    <property type="entry name" value="AB_hydrolase_1"/>
</dbReference>
<reference evidence="2" key="3">
    <citation type="submission" date="2020-06" db="EMBL/GenBank/DDBJ databases">
        <title>Helianthus annuus Genome sequencing and assembly Release 2.</title>
        <authorList>
            <person name="Gouzy J."/>
            <person name="Langlade N."/>
            <person name="Munos S."/>
        </authorList>
    </citation>
    <scope>NUCLEOTIDE SEQUENCE</scope>
    <source>
        <tissue evidence="2">Leaves</tissue>
    </source>
</reference>
<protein>
    <submittedName>
        <fullName evidence="2">Alpha/beta hydrolase-1, serine aminopeptidase, S33</fullName>
    </submittedName>
    <submittedName>
        <fullName evidence="3">Putative serine aminopeptidase, S33, Alpha/Beta hydrolase fold protein</fullName>
    </submittedName>
</protein>
<dbReference type="Proteomes" id="UP000215914">
    <property type="component" value="Chromosome 12"/>
</dbReference>
<dbReference type="SUPFAM" id="SSF53474">
    <property type="entry name" value="alpha/beta-Hydrolases"/>
    <property type="match status" value="1"/>
</dbReference>
<feature type="domain" description="Serine aminopeptidase S33" evidence="1">
    <location>
        <begin position="80"/>
        <end position="166"/>
    </location>
</feature>
<evidence type="ECO:0000259" key="1">
    <source>
        <dbReference type="Pfam" id="PF12146"/>
    </source>
</evidence>
<dbReference type="EMBL" id="CM007901">
    <property type="protein sequence ID" value="OTG04506.1"/>
    <property type="molecule type" value="Genomic_DNA"/>
</dbReference>
<dbReference type="GO" id="GO:0016787">
    <property type="term" value="F:hydrolase activity"/>
    <property type="evidence" value="ECO:0000318"/>
    <property type="project" value="GO_Central"/>
</dbReference>
<reference evidence="3" key="2">
    <citation type="submission" date="2017-02" db="EMBL/GenBank/DDBJ databases">
        <title>Sunflower complete genome.</title>
        <authorList>
            <person name="Langlade N."/>
            <person name="Munos S."/>
        </authorList>
    </citation>
    <scope>NUCLEOTIDE SEQUENCE [LARGE SCALE GENOMIC DNA]</scope>
    <source>
        <tissue evidence="3">Leaves</tissue>
    </source>
</reference>